<dbReference type="GO" id="GO:0032259">
    <property type="term" value="P:methylation"/>
    <property type="evidence" value="ECO:0007669"/>
    <property type="project" value="UniProtKB-KW"/>
</dbReference>
<dbReference type="Proteomes" id="UP000503540">
    <property type="component" value="Chromosome"/>
</dbReference>
<evidence type="ECO:0000256" key="3">
    <source>
        <dbReference type="SAM" id="MobiDB-lite"/>
    </source>
</evidence>
<dbReference type="PANTHER" id="PTHR43861:SF1">
    <property type="entry name" value="TRANS-ACONITATE 2-METHYLTRANSFERASE"/>
    <property type="match status" value="1"/>
</dbReference>
<dbReference type="Gene3D" id="3.40.50.150">
    <property type="entry name" value="Vaccinia Virus protein VP39"/>
    <property type="match status" value="1"/>
</dbReference>
<dbReference type="AlphaFoldDB" id="A0A6G9YIZ8"/>
<evidence type="ECO:0000313" key="5">
    <source>
        <dbReference type="EMBL" id="QIS13182.1"/>
    </source>
</evidence>
<dbReference type="Pfam" id="PF13649">
    <property type="entry name" value="Methyltransf_25"/>
    <property type="match status" value="1"/>
</dbReference>
<gene>
    <name evidence="5" type="ORF">F5544_26640</name>
</gene>
<dbReference type="SUPFAM" id="SSF53335">
    <property type="entry name" value="S-adenosyl-L-methionine-dependent methyltransferases"/>
    <property type="match status" value="1"/>
</dbReference>
<keyword evidence="6" id="KW-1185">Reference proteome</keyword>
<feature type="compositionally biased region" description="Low complexity" evidence="3">
    <location>
        <begin position="32"/>
        <end position="42"/>
    </location>
</feature>
<dbReference type="GO" id="GO:0008168">
    <property type="term" value="F:methyltransferase activity"/>
    <property type="evidence" value="ECO:0007669"/>
    <property type="project" value="UniProtKB-KW"/>
</dbReference>
<dbReference type="CDD" id="cd02440">
    <property type="entry name" value="AdoMet_MTases"/>
    <property type="match status" value="1"/>
</dbReference>
<dbReference type="KEGG" id="nah:F5544_26640"/>
<evidence type="ECO:0000313" key="6">
    <source>
        <dbReference type="Proteomes" id="UP000503540"/>
    </source>
</evidence>
<dbReference type="EMBL" id="CP046172">
    <property type="protein sequence ID" value="QIS13182.1"/>
    <property type="molecule type" value="Genomic_DNA"/>
</dbReference>
<evidence type="ECO:0000256" key="1">
    <source>
        <dbReference type="ARBA" id="ARBA00022603"/>
    </source>
</evidence>
<accession>A0A6G9YIZ8</accession>
<evidence type="ECO:0000259" key="4">
    <source>
        <dbReference type="Pfam" id="PF13649"/>
    </source>
</evidence>
<reference evidence="5 6" key="1">
    <citation type="journal article" date="2019" name="ACS Chem. Biol.">
        <title>Identification and Mobilization of a Cryptic Antibiotic Biosynthesis Gene Locus from a Human-Pathogenic Nocardia Isolate.</title>
        <authorList>
            <person name="Herisse M."/>
            <person name="Ishida K."/>
            <person name="Porter J.L."/>
            <person name="Howden B."/>
            <person name="Hertweck C."/>
            <person name="Stinear T.P."/>
            <person name="Pidot S.J."/>
        </authorList>
    </citation>
    <scope>NUCLEOTIDE SEQUENCE [LARGE SCALE GENOMIC DNA]</scope>
    <source>
        <strain evidence="5 6">AUSMDU00012717</strain>
    </source>
</reference>
<protein>
    <submittedName>
        <fullName evidence="5">Methyltransferase domain-containing protein</fullName>
    </submittedName>
</protein>
<proteinExistence type="predicted"/>
<dbReference type="InterPro" id="IPR029063">
    <property type="entry name" value="SAM-dependent_MTases_sf"/>
</dbReference>
<keyword evidence="2 5" id="KW-0808">Transferase</keyword>
<name>A0A6G9YIZ8_9NOCA</name>
<keyword evidence="1 5" id="KW-0489">Methyltransferase</keyword>
<sequence length="256" mass="27966">MPPRSADRAGYRSATGPPLPQPIGHPRHRGAAADSPSAAAPPHGYAPGRLPVSTQHSYDEIAAAYADRFQHELRGKPLDRALLDVFASEVEFTHPIADISCGPGHIARYLNDLGLFTIGVDLSPRMIEIAAATHPGIEFRTGDMRKLDLADHTFGGLVAFYSIIHVSPDDLPVAFAEFFRVLRPGAPLLLSFHIGDEVRHLDEMLGHAVDLDFHFYPRPAIESLLTAAGFEITATLERAHYPTEVATTRAYVYCRA</sequence>
<organism evidence="5 6">
    <name type="scientific">Nocardia arthritidis</name>
    <dbReference type="NCBI Taxonomy" id="228602"/>
    <lineage>
        <taxon>Bacteria</taxon>
        <taxon>Bacillati</taxon>
        <taxon>Actinomycetota</taxon>
        <taxon>Actinomycetes</taxon>
        <taxon>Mycobacteriales</taxon>
        <taxon>Nocardiaceae</taxon>
        <taxon>Nocardia</taxon>
    </lineage>
</organism>
<dbReference type="InterPro" id="IPR041698">
    <property type="entry name" value="Methyltransf_25"/>
</dbReference>
<dbReference type="PANTHER" id="PTHR43861">
    <property type="entry name" value="TRANS-ACONITATE 2-METHYLTRANSFERASE-RELATED"/>
    <property type="match status" value="1"/>
</dbReference>
<feature type="region of interest" description="Disordered" evidence="3">
    <location>
        <begin position="1"/>
        <end position="52"/>
    </location>
</feature>
<feature type="domain" description="Methyltransferase" evidence="4">
    <location>
        <begin position="96"/>
        <end position="185"/>
    </location>
</feature>
<evidence type="ECO:0000256" key="2">
    <source>
        <dbReference type="ARBA" id="ARBA00022679"/>
    </source>
</evidence>
<feature type="compositionally biased region" description="Basic and acidic residues" evidence="3">
    <location>
        <begin position="1"/>
        <end position="10"/>
    </location>
</feature>